<dbReference type="Proteomes" id="UP000053257">
    <property type="component" value="Unassembled WGS sequence"/>
</dbReference>
<name>A0A0C3S8W6_PHLG1</name>
<evidence type="ECO:0000256" key="1">
    <source>
        <dbReference type="SAM" id="MobiDB-lite"/>
    </source>
</evidence>
<dbReference type="EMBL" id="KN840536">
    <property type="protein sequence ID" value="KIP05695.1"/>
    <property type="molecule type" value="Genomic_DNA"/>
</dbReference>
<feature type="region of interest" description="Disordered" evidence="1">
    <location>
        <begin position="1"/>
        <end position="64"/>
    </location>
</feature>
<dbReference type="HOGENOM" id="CLU_950318_0_0_1"/>
<accession>A0A0C3S8W6</accession>
<proteinExistence type="predicted"/>
<feature type="compositionally biased region" description="Polar residues" evidence="1">
    <location>
        <begin position="42"/>
        <end position="51"/>
    </location>
</feature>
<keyword evidence="3" id="KW-1185">Reference proteome</keyword>
<feature type="region of interest" description="Disordered" evidence="1">
    <location>
        <begin position="89"/>
        <end position="224"/>
    </location>
</feature>
<dbReference type="AlphaFoldDB" id="A0A0C3S8W6"/>
<organism evidence="2 3">
    <name type="scientific">Phlebiopsis gigantea (strain 11061_1 CR5-6)</name>
    <name type="common">White-rot fungus</name>
    <name type="synonym">Peniophora gigantea</name>
    <dbReference type="NCBI Taxonomy" id="745531"/>
    <lineage>
        <taxon>Eukaryota</taxon>
        <taxon>Fungi</taxon>
        <taxon>Dikarya</taxon>
        <taxon>Basidiomycota</taxon>
        <taxon>Agaricomycotina</taxon>
        <taxon>Agaricomycetes</taxon>
        <taxon>Polyporales</taxon>
        <taxon>Phanerochaetaceae</taxon>
        <taxon>Phlebiopsis</taxon>
    </lineage>
</organism>
<protein>
    <submittedName>
        <fullName evidence="2">Uncharacterized protein</fullName>
    </submittedName>
</protein>
<evidence type="ECO:0000313" key="3">
    <source>
        <dbReference type="Proteomes" id="UP000053257"/>
    </source>
</evidence>
<reference evidence="2 3" key="1">
    <citation type="journal article" date="2014" name="PLoS Genet.">
        <title>Analysis of the Phlebiopsis gigantea genome, transcriptome and secretome provides insight into its pioneer colonization strategies of wood.</title>
        <authorList>
            <person name="Hori C."/>
            <person name="Ishida T."/>
            <person name="Igarashi K."/>
            <person name="Samejima M."/>
            <person name="Suzuki H."/>
            <person name="Master E."/>
            <person name="Ferreira P."/>
            <person name="Ruiz-Duenas F.J."/>
            <person name="Held B."/>
            <person name="Canessa P."/>
            <person name="Larrondo L.F."/>
            <person name="Schmoll M."/>
            <person name="Druzhinina I.S."/>
            <person name="Kubicek C.P."/>
            <person name="Gaskell J.A."/>
            <person name="Kersten P."/>
            <person name="St John F."/>
            <person name="Glasner J."/>
            <person name="Sabat G."/>
            <person name="Splinter BonDurant S."/>
            <person name="Syed K."/>
            <person name="Yadav J."/>
            <person name="Mgbeahuruike A.C."/>
            <person name="Kovalchuk A."/>
            <person name="Asiegbu F.O."/>
            <person name="Lackner G."/>
            <person name="Hoffmeister D."/>
            <person name="Rencoret J."/>
            <person name="Gutierrez A."/>
            <person name="Sun H."/>
            <person name="Lindquist E."/>
            <person name="Barry K."/>
            <person name="Riley R."/>
            <person name="Grigoriev I.V."/>
            <person name="Henrissat B."/>
            <person name="Kues U."/>
            <person name="Berka R.M."/>
            <person name="Martinez A.T."/>
            <person name="Covert S.F."/>
            <person name="Blanchette R.A."/>
            <person name="Cullen D."/>
        </authorList>
    </citation>
    <scope>NUCLEOTIDE SEQUENCE [LARGE SCALE GENOMIC DNA]</scope>
    <source>
        <strain evidence="2 3">11061_1 CR5-6</strain>
    </source>
</reference>
<feature type="compositionally biased region" description="Basic and acidic residues" evidence="1">
    <location>
        <begin position="128"/>
        <end position="142"/>
    </location>
</feature>
<evidence type="ECO:0000313" key="2">
    <source>
        <dbReference type="EMBL" id="KIP05695.1"/>
    </source>
</evidence>
<gene>
    <name evidence="2" type="ORF">PHLGIDRAFT_487740</name>
</gene>
<sequence length="293" mass="31648">MPPPASPVLWRTTADDTSPSQIGYSMPSAGPFSRPPPLLPNRSKNIRSNNPPARVAFSPGGTEMRRCPSPVLGMKIRVAGAHDICGRDGGQHVANARPASPPVDGSVQTQSSPRRRPSALQRAPNRARRGESAFDGCHDRSLPGRPSPPRPPRRCTPARGRRDLSDDDDSARTRLLPGGTVCQSSTPARGLWTVRRRGCEHPPTASARNHGAEDHAGLRPPRRRSRLQQHLGWVLGPSEREFPSATYDVRREAASVCSSLARALPHRYVAFEVVREAVAPASAPSAASQLTVR</sequence>